<evidence type="ECO:0000313" key="2">
    <source>
        <dbReference type="Proteomes" id="UP000095284"/>
    </source>
</evidence>
<feature type="transmembrane region" description="Helical" evidence="1">
    <location>
        <begin position="76"/>
        <end position="101"/>
    </location>
</feature>
<keyword evidence="1" id="KW-1133">Transmembrane helix</keyword>
<organism evidence="2 3">
    <name type="scientific">Bursaphelenchus xylophilus</name>
    <name type="common">Pinewood nematode worm</name>
    <name type="synonym">Aphelenchoides xylophilus</name>
    <dbReference type="NCBI Taxonomy" id="6326"/>
    <lineage>
        <taxon>Eukaryota</taxon>
        <taxon>Metazoa</taxon>
        <taxon>Ecdysozoa</taxon>
        <taxon>Nematoda</taxon>
        <taxon>Chromadorea</taxon>
        <taxon>Rhabditida</taxon>
        <taxon>Tylenchina</taxon>
        <taxon>Tylenchomorpha</taxon>
        <taxon>Aphelenchoidea</taxon>
        <taxon>Aphelenchoididae</taxon>
        <taxon>Bursaphelenchus</taxon>
    </lineage>
</organism>
<evidence type="ECO:0000256" key="1">
    <source>
        <dbReference type="SAM" id="Phobius"/>
    </source>
</evidence>
<accession>A0A1I7S9C0</accession>
<evidence type="ECO:0000313" key="3">
    <source>
        <dbReference type="WBParaSite" id="BXY_0961600.1"/>
    </source>
</evidence>
<dbReference type="Proteomes" id="UP000095284">
    <property type="component" value="Unplaced"/>
</dbReference>
<keyword evidence="1" id="KW-0472">Membrane</keyword>
<protein>
    <submittedName>
        <fullName evidence="3">PKD_channel domain-containing protein</fullName>
    </submittedName>
</protein>
<reference evidence="3" key="1">
    <citation type="submission" date="2016-11" db="UniProtKB">
        <authorList>
            <consortium name="WormBaseParasite"/>
        </authorList>
    </citation>
    <scope>IDENTIFICATION</scope>
</reference>
<dbReference type="WBParaSite" id="BXY_0961600.1">
    <property type="protein sequence ID" value="BXY_0961600.1"/>
    <property type="gene ID" value="BXY_0961600"/>
</dbReference>
<keyword evidence="1" id="KW-0812">Transmembrane</keyword>
<feature type="transmembrane region" description="Helical" evidence="1">
    <location>
        <begin position="16"/>
        <end position="38"/>
    </location>
</feature>
<dbReference type="AlphaFoldDB" id="A0A1I7S9C0"/>
<proteinExistence type="predicted"/>
<name>A0A1I7S9C0_BURXY</name>
<sequence length="144" mass="15920">MDFLPLAQIPPQRASLALYALVAVLEGLTFLQLVQYGVELIFGYSVDESIADTVLASDFFLKFADFVVNDPASRRIVGVLCNFIIICELFFLSILGFVTLAPSRNRLFDLYKNDDRAPIVENDSLTETIDQSSGTGSVICFNNP</sequence>